<accession>A0A4R6MTW1</accession>
<keyword evidence="7" id="KW-1185">Reference proteome</keyword>
<evidence type="ECO:0000256" key="3">
    <source>
        <dbReference type="PROSITE-ProRule" id="PRU00169"/>
    </source>
</evidence>
<dbReference type="PROSITE" id="PS50887">
    <property type="entry name" value="GGDEF"/>
    <property type="match status" value="1"/>
</dbReference>
<evidence type="ECO:0000313" key="7">
    <source>
        <dbReference type="Proteomes" id="UP000295357"/>
    </source>
</evidence>
<dbReference type="GO" id="GO:0005886">
    <property type="term" value="C:plasma membrane"/>
    <property type="evidence" value="ECO:0007669"/>
    <property type="project" value="TreeGrafter"/>
</dbReference>
<dbReference type="PANTHER" id="PTHR45138">
    <property type="entry name" value="REGULATORY COMPONENTS OF SENSORY TRANSDUCTION SYSTEM"/>
    <property type="match status" value="1"/>
</dbReference>
<dbReference type="Gene3D" id="3.30.70.270">
    <property type="match status" value="1"/>
</dbReference>
<feature type="domain" description="Response regulatory" evidence="4">
    <location>
        <begin position="17"/>
        <end position="133"/>
    </location>
</feature>
<dbReference type="SMART" id="SM00448">
    <property type="entry name" value="REC"/>
    <property type="match status" value="1"/>
</dbReference>
<dbReference type="InterPro" id="IPR043128">
    <property type="entry name" value="Rev_trsase/Diguanyl_cyclase"/>
</dbReference>
<dbReference type="PANTHER" id="PTHR45138:SF9">
    <property type="entry name" value="DIGUANYLATE CYCLASE DGCM-RELATED"/>
    <property type="match status" value="1"/>
</dbReference>
<dbReference type="GO" id="GO:0043709">
    <property type="term" value="P:cell adhesion involved in single-species biofilm formation"/>
    <property type="evidence" value="ECO:0007669"/>
    <property type="project" value="TreeGrafter"/>
</dbReference>
<comment type="caution">
    <text evidence="3">Lacks conserved residue(s) required for the propagation of feature annotation.</text>
</comment>
<dbReference type="InterPro" id="IPR001789">
    <property type="entry name" value="Sig_transdc_resp-reg_receiver"/>
</dbReference>
<sequence>MDDLTQDFRELLGRPPRLLLAHDAPQELERLQSLFAHDCEVFGAGSGAEALDLARAQWPDLALLHACLPDLGGEALCRLLKSDPALATMPVLLLCEQPLDEAGERGALEAGAADLLSPPWQAALLRRRVRNHLAQKLQGELLHELAFVDGLTGLHNRRYFDERLECELNRGRRNGTPLGLLLADVDCFKLYNHYQGHQAGDNALLGLAVALHSSLKRPGDLVCRAGGARFAVLLPETEMAGAERVAQRFEEAVRSLRIPHEHSSVPGGGLSLSVGGVVCVPGACHHGAGLMAAAEAQLQEAKRQGRARSQLQAA</sequence>
<evidence type="ECO:0000256" key="2">
    <source>
        <dbReference type="ARBA" id="ARBA00034247"/>
    </source>
</evidence>
<evidence type="ECO:0000259" key="5">
    <source>
        <dbReference type="PROSITE" id="PS50887"/>
    </source>
</evidence>
<dbReference type="PROSITE" id="PS50110">
    <property type="entry name" value="RESPONSE_REGULATORY"/>
    <property type="match status" value="1"/>
</dbReference>
<feature type="domain" description="GGDEF" evidence="5">
    <location>
        <begin position="176"/>
        <end position="314"/>
    </location>
</feature>
<dbReference type="InterPro" id="IPR000160">
    <property type="entry name" value="GGDEF_dom"/>
</dbReference>
<dbReference type="InterPro" id="IPR011006">
    <property type="entry name" value="CheY-like_superfamily"/>
</dbReference>
<dbReference type="EC" id="2.7.7.65" evidence="1"/>
<dbReference type="GO" id="GO:1902201">
    <property type="term" value="P:negative regulation of bacterial-type flagellum-dependent cell motility"/>
    <property type="evidence" value="ECO:0007669"/>
    <property type="project" value="TreeGrafter"/>
</dbReference>
<reference evidence="6 7" key="1">
    <citation type="submission" date="2019-03" db="EMBL/GenBank/DDBJ databases">
        <title>Genomic Encyclopedia of Type Strains, Phase IV (KMG-IV): sequencing the most valuable type-strain genomes for metagenomic binning, comparative biology and taxonomic classification.</title>
        <authorList>
            <person name="Goeker M."/>
        </authorList>
    </citation>
    <scope>NUCLEOTIDE SEQUENCE [LARGE SCALE GENOMIC DNA]</scope>
    <source>
        <strain evidence="6 7">DSM 25082</strain>
    </source>
</reference>
<dbReference type="RefSeq" id="WP_133605260.1">
    <property type="nucleotide sequence ID" value="NZ_JAUFPJ010000013.1"/>
</dbReference>
<dbReference type="Pfam" id="PF00990">
    <property type="entry name" value="GGDEF"/>
    <property type="match status" value="1"/>
</dbReference>
<dbReference type="AlphaFoldDB" id="A0A4R6MTW1"/>
<dbReference type="InterPro" id="IPR029787">
    <property type="entry name" value="Nucleotide_cyclase"/>
</dbReference>
<evidence type="ECO:0000313" key="6">
    <source>
        <dbReference type="EMBL" id="TDP05512.1"/>
    </source>
</evidence>
<dbReference type="GO" id="GO:0000160">
    <property type="term" value="P:phosphorelay signal transduction system"/>
    <property type="evidence" value="ECO:0007669"/>
    <property type="project" value="InterPro"/>
</dbReference>
<dbReference type="EMBL" id="SNXE01000011">
    <property type="protein sequence ID" value="TDP05512.1"/>
    <property type="molecule type" value="Genomic_DNA"/>
</dbReference>
<evidence type="ECO:0000256" key="1">
    <source>
        <dbReference type="ARBA" id="ARBA00012528"/>
    </source>
</evidence>
<dbReference type="CDD" id="cd01949">
    <property type="entry name" value="GGDEF"/>
    <property type="match status" value="1"/>
</dbReference>
<comment type="caution">
    <text evidence="6">The sequence shown here is derived from an EMBL/GenBank/DDBJ whole genome shotgun (WGS) entry which is preliminary data.</text>
</comment>
<dbReference type="InterPro" id="IPR050469">
    <property type="entry name" value="Diguanylate_Cyclase"/>
</dbReference>
<dbReference type="SUPFAM" id="SSF55073">
    <property type="entry name" value="Nucleotide cyclase"/>
    <property type="match status" value="1"/>
</dbReference>
<dbReference type="GO" id="GO:0052621">
    <property type="term" value="F:diguanylate cyclase activity"/>
    <property type="evidence" value="ECO:0007669"/>
    <property type="project" value="UniProtKB-EC"/>
</dbReference>
<gene>
    <name evidence="6" type="ORF">DFR39_11116</name>
</gene>
<dbReference type="Pfam" id="PF00072">
    <property type="entry name" value="Response_reg"/>
    <property type="match status" value="1"/>
</dbReference>
<dbReference type="SMART" id="SM00267">
    <property type="entry name" value="GGDEF"/>
    <property type="match status" value="1"/>
</dbReference>
<evidence type="ECO:0000259" key="4">
    <source>
        <dbReference type="PROSITE" id="PS50110"/>
    </source>
</evidence>
<comment type="catalytic activity">
    <reaction evidence="2">
        <text>2 GTP = 3',3'-c-di-GMP + 2 diphosphate</text>
        <dbReference type="Rhea" id="RHEA:24898"/>
        <dbReference type="ChEBI" id="CHEBI:33019"/>
        <dbReference type="ChEBI" id="CHEBI:37565"/>
        <dbReference type="ChEBI" id="CHEBI:58805"/>
        <dbReference type="EC" id="2.7.7.65"/>
    </reaction>
</comment>
<proteinExistence type="predicted"/>
<dbReference type="SUPFAM" id="SSF52172">
    <property type="entry name" value="CheY-like"/>
    <property type="match status" value="1"/>
</dbReference>
<dbReference type="Proteomes" id="UP000295357">
    <property type="component" value="Unassembled WGS sequence"/>
</dbReference>
<organism evidence="6 7">
    <name type="scientific">Roseateles asaccharophilus</name>
    <dbReference type="NCBI Taxonomy" id="582607"/>
    <lineage>
        <taxon>Bacteria</taxon>
        <taxon>Pseudomonadati</taxon>
        <taxon>Pseudomonadota</taxon>
        <taxon>Betaproteobacteria</taxon>
        <taxon>Burkholderiales</taxon>
        <taxon>Sphaerotilaceae</taxon>
        <taxon>Roseateles</taxon>
    </lineage>
</organism>
<dbReference type="Gene3D" id="3.40.50.2300">
    <property type="match status" value="1"/>
</dbReference>
<protein>
    <recommendedName>
        <fullName evidence="1">diguanylate cyclase</fullName>
        <ecNumber evidence="1">2.7.7.65</ecNumber>
    </recommendedName>
</protein>
<name>A0A4R6MTW1_9BURK</name>
<dbReference type="OrthoDB" id="9813903at2"/>
<dbReference type="NCBIfam" id="TIGR00254">
    <property type="entry name" value="GGDEF"/>
    <property type="match status" value="1"/>
</dbReference>